<reference evidence="6 7" key="1">
    <citation type="journal article" date="2015" name="Genome Announc.">
        <title>Expanding the biotechnology potential of lactobacilli through comparative genomics of 213 strains and associated genera.</title>
        <authorList>
            <person name="Sun Z."/>
            <person name="Harris H.M."/>
            <person name="McCann A."/>
            <person name="Guo C."/>
            <person name="Argimon S."/>
            <person name="Zhang W."/>
            <person name="Yang X."/>
            <person name="Jeffery I.B."/>
            <person name="Cooney J.C."/>
            <person name="Kagawa T.F."/>
            <person name="Liu W."/>
            <person name="Song Y."/>
            <person name="Salvetti E."/>
            <person name="Wrobel A."/>
            <person name="Rasinkangas P."/>
            <person name="Parkhill J."/>
            <person name="Rea M.C."/>
            <person name="O'Sullivan O."/>
            <person name="Ritari J."/>
            <person name="Douillard F.P."/>
            <person name="Paul Ross R."/>
            <person name="Yang R."/>
            <person name="Briner A.E."/>
            <person name="Felis G.E."/>
            <person name="de Vos W.M."/>
            <person name="Barrangou R."/>
            <person name="Klaenhammer T.R."/>
            <person name="Caufield P.W."/>
            <person name="Cui Y."/>
            <person name="Zhang H."/>
            <person name="O'Toole P.W."/>
        </authorList>
    </citation>
    <scope>NUCLEOTIDE SEQUENCE [LARGE SCALE GENOMIC DNA]</scope>
    <source>
        <strain evidence="4 7">ATCC BAA-66</strain>
        <strain evidence="5 6">DSM 13344</strain>
    </source>
</reference>
<dbReference type="OrthoDB" id="2326075at2"/>
<dbReference type="EMBL" id="JQAZ01000005">
    <property type="protein sequence ID" value="KRN30903.1"/>
    <property type="molecule type" value="Genomic_DNA"/>
</dbReference>
<keyword evidence="6" id="KW-1185">Reference proteome</keyword>
<keyword evidence="2" id="KW-0732">Signal</keyword>
<dbReference type="Proteomes" id="UP000051645">
    <property type="component" value="Unassembled WGS sequence"/>
</dbReference>
<evidence type="ECO:0000313" key="7">
    <source>
        <dbReference type="Proteomes" id="UP000051751"/>
    </source>
</evidence>
<dbReference type="Pfam" id="PF15983">
    <property type="entry name" value="DUF4767"/>
    <property type="match status" value="1"/>
</dbReference>
<evidence type="ECO:0000259" key="3">
    <source>
        <dbReference type="Pfam" id="PF15983"/>
    </source>
</evidence>
<organism evidence="5 6">
    <name type="scientific">Lactobacillus selangorensis</name>
    <dbReference type="NCBI Taxonomy" id="81857"/>
    <lineage>
        <taxon>Bacteria</taxon>
        <taxon>Bacillati</taxon>
        <taxon>Bacillota</taxon>
        <taxon>Bacilli</taxon>
        <taxon>Lactobacillales</taxon>
        <taxon>Lactobacillaceae</taxon>
        <taxon>Lactobacillus</taxon>
    </lineage>
</organism>
<feature type="signal peptide" evidence="2">
    <location>
        <begin position="1"/>
        <end position="18"/>
    </location>
</feature>
<dbReference type="RefSeq" id="WP_057770025.1">
    <property type="nucleotide sequence ID" value="NZ_JQAT01000004.1"/>
</dbReference>
<name>A0A0R2FZL8_9LACO</name>
<evidence type="ECO:0000313" key="6">
    <source>
        <dbReference type="Proteomes" id="UP000051645"/>
    </source>
</evidence>
<dbReference type="STRING" id="81857.IV38_GL001675"/>
<feature type="region of interest" description="Disordered" evidence="1">
    <location>
        <begin position="23"/>
        <end position="47"/>
    </location>
</feature>
<evidence type="ECO:0000313" key="5">
    <source>
        <dbReference type="EMBL" id="KRN30903.1"/>
    </source>
</evidence>
<gene>
    <name evidence="4" type="ORF">IV38_GL001675</name>
    <name evidence="5" type="ORF">IV40_GL001540</name>
</gene>
<feature type="chain" id="PRO_5044546168" description="DUF4767 domain-containing protein" evidence="2">
    <location>
        <begin position="19"/>
        <end position="358"/>
    </location>
</feature>
<dbReference type="AlphaFoldDB" id="A0A0R2FZL8"/>
<feature type="compositionally biased region" description="Low complexity" evidence="1">
    <location>
        <begin position="25"/>
        <end position="47"/>
    </location>
</feature>
<evidence type="ECO:0000256" key="1">
    <source>
        <dbReference type="SAM" id="MobiDB-lite"/>
    </source>
</evidence>
<dbReference type="EMBL" id="JQAT01000004">
    <property type="protein sequence ID" value="KRN28221.1"/>
    <property type="molecule type" value="Genomic_DNA"/>
</dbReference>
<dbReference type="InterPro" id="IPR031927">
    <property type="entry name" value="DUF4767"/>
</dbReference>
<evidence type="ECO:0000256" key="2">
    <source>
        <dbReference type="SAM" id="SignalP"/>
    </source>
</evidence>
<protein>
    <recommendedName>
        <fullName evidence="3">DUF4767 domain-containing protein</fullName>
    </recommendedName>
</protein>
<evidence type="ECO:0000313" key="4">
    <source>
        <dbReference type="EMBL" id="KRN28221.1"/>
    </source>
</evidence>
<feature type="domain" description="DUF4767" evidence="3">
    <location>
        <begin position="63"/>
        <end position="187"/>
    </location>
</feature>
<comment type="caution">
    <text evidence="5">The sequence shown here is derived from an EMBL/GenBank/DDBJ whole genome shotgun (WGS) entry which is preliminary data.</text>
</comment>
<accession>A0A0R2FZL8</accession>
<proteinExistence type="predicted"/>
<dbReference type="PROSITE" id="PS51257">
    <property type="entry name" value="PROKAR_LIPOPROTEIN"/>
    <property type="match status" value="1"/>
</dbReference>
<dbReference type="PATRIC" id="fig|81857.3.peg.1685"/>
<dbReference type="Proteomes" id="UP000051751">
    <property type="component" value="Unassembled WGS sequence"/>
</dbReference>
<sequence>MRKSILVASLLMGSLVLGGCQNNRSTAKSSDSSSKTTTVSSSSKKQAVSSSTTKTASTYTLNWNAAKQKQMNTFMQQFGQKMNQSYQPVDKSTTVKWFNHTLSVLMQNNQIVVNGTTTKVAWFPTKGSATATNIVASYVDSSNHILYLMTETKDGQNQVLVTQEDVNADGLLVTKPTTNQSLTSDYQAAMAGKNAPASNSTADSKTTAAFSFPSEYIGSWYAYNDDGSESTITFTTNTITTATQGDTDPVETFHSDSEMTANDKTRIKEGDGGSANLEDAARRNWYKAATTTVNGKEMLQVGVWYAYRGNQFSYYHVQNDTINGQSVPTLYLYDEQGAQTGQELVKYHKMGGNQQYFG</sequence>